<keyword evidence="4" id="KW-0520">NAD</keyword>
<dbReference type="AlphaFoldDB" id="A0A9W8THQ2"/>
<dbReference type="VEuPathDB" id="FungiDB:F4678DRAFT_472786"/>
<evidence type="ECO:0000313" key="6">
    <source>
        <dbReference type="EMBL" id="KAJ3560739.1"/>
    </source>
</evidence>
<name>A0A9W8THQ2_9PEZI</name>
<dbReference type="SUPFAM" id="SSF56399">
    <property type="entry name" value="ADP-ribosylation"/>
    <property type="match status" value="1"/>
</dbReference>
<dbReference type="CDD" id="cd23802">
    <property type="entry name" value="UBCc_UBE2Q"/>
    <property type="match status" value="1"/>
</dbReference>
<proteinExistence type="predicted"/>
<reference evidence="6" key="1">
    <citation type="submission" date="2022-07" db="EMBL/GenBank/DDBJ databases">
        <title>Genome Sequence of Xylaria arbuscula.</title>
        <authorList>
            <person name="Buettner E."/>
        </authorList>
    </citation>
    <scope>NUCLEOTIDE SEQUENCE</scope>
    <source>
        <strain evidence="6">VT107</strain>
    </source>
</reference>
<dbReference type="PANTHER" id="PTHR21328">
    <property type="entry name" value="POLY ADP-RIBOSE POLYMERASE FAMILY, MEMBER PARP"/>
    <property type="match status" value="1"/>
</dbReference>
<keyword evidence="1" id="KW-0328">Glycosyltransferase</keyword>
<evidence type="ECO:0000256" key="4">
    <source>
        <dbReference type="ARBA" id="ARBA00023027"/>
    </source>
</evidence>
<dbReference type="SUPFAM" id="SSF54495">
    <property type="entry name" value="UBC-like"/>
    <property type="match status" value="1"/>
</dbReference>
<dbReference type="PROSITE" id="PS50127">
    <property type="entry name" value="UBC_2"/>
    <property type="match status" value="1"/>
</dbReference>
<evidence type="ECO:0000313" key="7">
    <source>
        <dbReference type="Proteomes" id="UP001148614"/>
    </source>
</evidence>
<feature type="domain" description="UBC core" evidence="5">
    <location>
        <begin position="992"/>
        <end position="1182"/>
    </location>
</feature>
<keyword evidence="3" id="KW-0548">Nucleotidyltransferase</keyword>
<dbReference type="GO" id="GO:0016779">
    <property type="term" value="F:nucleotidyltransferase activity"/>
    <property type="evidence" value="ECO:0007669"/>
    <property type="project" value="UniProtKB-KW"/>
</dbReference>
<keyword evidence="7" id="KW-1185">Reference proteome</keyword>
<dbReference type="InterPro" id="IPR016135">
    <property type="entry name" value="UBQ-conjugating_enzyme/RWD"/>
</dbReference>
<dbReference type="InterPro" id="IPR051838">
    <property type="entry name" value="ARTD_PARP"/>
</dbReference>
<protein>
    <recommendedName>
        <fullName evidence="5">UBC core domain-containing protein</fullName>
    </recommendedName>
</protein>
<keyword evidence="2" id="KW-0808">Transferase</keyword>
<evidence type="ECO:0000256" key="3">
    <source>
        <dbReference type="ARBA" id="ARBA00022695"/>
    </source>
</evidence>
<dbReference type="Pfam" id="PF00644">
    <property type="entry name" value="PARP"/>
    <property type="match status" value="1"/>
</dbReference>
<dbReference type="InterPro" id="IPR012317">
    <property type="entry name" value="Poly(ADP-ribose)pol_cat_dom"/>
</dbReference>
<dbReference type="Gene3D" id="3.90.228.10">
    <property type="match status" value="1"/>
</dbReference>
<dbReference type="GO" id="GO:0003950">
    <property type="term" value="F:NAD+ poly-ADP-ribosyltransferase activity"/>
    <property type="evidence" value="ECO:0007669"/>
    <property type="project" value="InterPro"/>
</dbReference>
<gene>
    <name evidence="6" type="ORF">NPX13_g9201</name>
</gene>
<dbReference type="Gene3D" id="3.10.110.10">
    <property type="entry name" value="Ubiquitin Conjugating Enzyme"/>
    <property type="match status" value="1"/>
</dbReference>
<evidence type="ECO:0000256" key="1">
    <source>
        <dbReference type="ARBA" id="ARBA00022676"/>
    </source>
</evidence>
<dbReference type="Proteomes" id="UP001148614">
    <property type="component" value="Unassembled WGS sequence"/>
</dbReference>
<sequence length="1182" mass="133263">MPPQGRRARLQADIQAASLQEIPHIHVTGKGDAQDEFTFTFTHPQLPGGELKLYAMPQNEGDYPVDHYFLVYTNDEVPSHIRNVLDTAMTSTRGMLIVGFLETLSRLLCETLDPPKADGRHINKHMIGADDDLDAVSDSDGSDSDIPFYYGDEDDYGDLAEHPSKETPVSPAALQRILQDLRAVKHAGFRVGKICGIAHVSEYSIVTISVRVSKLCLSEETRTAWNLQSSDYIVLLIKYHGDYIPFESALEMPTTQIPYEFRLRRCSSYRPTPAQAIAAFSAPSRKRGFGQSEEKPLEVENLRPSCSEFGVGGSIDLLLADFIIIMKLRMRCNVSWDNAKTIHTHLDAKARDQASMKIPDLDLETAATSTPDTKLPPILMDDHLSSKGPISLPLVAIQFSLRYLVKCTEYCMICHEKIGHNFEALKPYVCGNPLCLFQYMNIGLGPSIDHEIINQEYVVDLLISFCYASLTGPGGPRLREYPAGLNLQVPCVQRPTCSRRHGDIDIRGYGVLRDPREVNIFWSNSRVVVVDEMRAYHPGLTVGRWVVIRTHHPAQPENNQQPCTSNLDIFHYARIEEKMGATLYLHIASRYPVPLSVSSWWQIKNWKWDTGCSSGQLVFCNQSIDDLETPEDKAFSLVLLLGALPSVTEMRDYLMADQSRQLATWNRIPLESMKLLRWIIASNRSFIVQLDNPASLDTDSRDKEHNRPNRSREKILGVDGWIQFRFAQGSPEKEALFFGALDEVKKPQRTILAWHGSDLGNWHSILREGLNFKVVSNGRAYGEGCYFSRSWEYSLGYSNNLSSRTYSDHGCWPQSSLRINAAISLNELVNLPESFKHSQACYVVDVLHWIQCRYLFVRAQAPARVQENRDQVQPPKGREFQQDPQYAITGPGNKKLFIPEIAIPSVRRAQRRDASISSRFGDLENDDTDEDDIEDVEFLDIKNDSEIPSACTNNYMLPPPLEEQEFQTDFRPGSLDFTKLPQLAPPSYATGPAQRIIQRELQKLEKTQSETPLHDLGWYIDFGKIENMFQWIIELHSFDPSLPLAGDMKAAGITSIVLEIRFFDQFPVTPPFIRVVQPRFLAFAAGGGGHVTAGGFISKDMFWESGCMELLTTTGWSPANSMESVLLQVRLAMCGKDPKPARLDRSVCGTNQYSIGEAVSAAERAFRSHNWELPADFKSLHQ</sequence>
<accession>A0A9W8THQ2</accession>
<organism evidence="6 7">
    <name type="scientific">Xylaria arbuscula</name>
    <dbReference type="NCBI Taxonomy" id="114810"/>
    <lineage>
        <taxon>Eukaryota</taxon>
        <taxon>Fungi</taxon>
        <taxon>Dikarya</taxon>
        <taxon>Ascomycota</taxon>
        <taxon>Pezizomycotina</taxon>
        <taxon>Sordariomycetes</taxon>
        <taxon>Xylariomycetidae</taxon>
        <taxon>Xylariales</taxon>
        <taxon>Xylariaceae</taxon>
        <taxon>Xylaria</taxon>
    </lineage>
</organism>
<dbReference type="EMBL" id="JANPWZ010002195">
    <property type="protein sequence ID" value="KAJ3560739.1"/>
    <property type="molecule type" value="Genomic_DNA"/>
</dbReference>
<dbReference type="InterPro" id="IPR000608">
    <property type="entry name" value="UBC"/>
</dbReference>
<evidence type="ECO:0000259" key="5">
    <source>
        <dbReference type="PROSITE" id="PS50127"/>
    </source>
</evidence>
<evidence type="ECO:0000256" key="2">
    <source>
        <dbReference type="ARBA" id="ARBA00022679"/>
    </source>
</evidence>
<comment type="caution">
    <text evidence="6">The sequence shown here is derived from an EMBL/GenBank/DDBJ whole genome shotgun (WGS) entry which is preliminary data.</text>
</comment>